<dbReference type="PANTHER" id="PTHR43845:SF1">
    <property type="entry name" value="BLR5969 PROTEIN"/>
    <property type="match status" value="1"/>
</dbReference>
<dbReference type="InterPro" id="IPR000873">
    <property type="entry name" value="AMP-dep_synth/lig_dom"/>
</dbReference>
<name>A0A2M8PEE5_9CHLR</name>
<comment type="caution">
    <text evidence="2">The sequence shown here is derived from an EMBL/GenBank/DDBJ whole genome shotgun (WGS) entry which is preliminary data.</text>
</comment>
<dbReference type="Proteomes" id="UP000229681">
    <property type="component" value="Unassembled WGS sequence"/>
</dbReference>
<dbReference type="InterPro" id="IPR042099">
    <property type="entry name" value="ANL_N_sf"/>
</dbReference>
<evidence type="ECO:0000313" key="3">
    <source>
        <dbReference type="Proteomes" id="UP000229681"/>
    </source>
</evidence>
<dbReference type="Pfam" id="PF00501">
    <property type="entry name" value="AMP-binding"/>
    <property type="match status" value="1"/>
</dbReference>
<dbReference type="EMBL" id="PGTM01000094">
    <property type="protein sequence ID" value="PJF35935.1"/>
    <property type="molecule type" value="Genomic_DNA"/>
</dbReference>
<reference evidence="2 3" key="1">
    <citation type="submission" date="2017-11" db="EMBL/GenBank/DDBJ databases">
        <title>Evolution of Phototrophy in the Chloroflexi Phylum Driven by Horizontal Gene Transfer.</title>
        <authorList>
            <person name="Ward L.M."/>
            <person name="Hemp J."/>
            <person name="Shih P.M."/>
            <person name="Mcglynn S.E."/>
            <person name="Fischer W."/>
        </authorList>
    </citation>
    <scope>NUCLEOTIDE SEQUENCE [LARGE SCALE GENOMIC DNA]</scope>
    <source>
        <strain evidence="2">JP3_13</strain>
    </source>
</reference>
<dbReference type="PANTHER" id="PTHR43845">
    <property type="entry name" value="BLR5969 PROTEIN"/>
    <property type="match status" value="1"/>
</dbReference>
<dbReference type="SUPFAM" id="SSF56801">
    <property type="entry name" value="Acetyl-CoA synthetase-like"/>
    <property type="match status" value="1"/>
</dbReference>
<accession>A0A2M8PEE5</accession>
<organism evidence="2 3">
    <name type="scientific">Candidatus Thermofonsia Clade 1 bacterium</name>
    <dbReference type="NCBI Taxonomy" id="2364210"/>
    <lineage>
        <taxon>Bacteria</taxon>
        <taxon>Bacillati</taxon>
        <taxon>Chloroflexota</taxon>
        <taxon>Candidatus Thermofontia</taxon>
        <taxon>Candidatus Thermofonsia Clade 1</taxon>
    </lineage>
</organism>
<sequence>MSDLNLKLRALVQHAYANAPAFKEIMDGVGLTPADIQGLDDLPKIPITSKDKLVQMQQAHPPFGGWLAVPINRLQRIYVSPGPLYDPQGFEDTDGAQSAVQALQAADFQAGDIALNTFLYHMVPAGLWLDEALRLIGVTVVPLGPGNTDLLIMVMQSLKPTAYVGTPSFLETIYARAAQMGITPTFTKAFFSAEPYLPAQRQKFEGQYKLRTAQAYGTADLGLIGFEREGRAGFYLPDTLIVEIADPETGQVLPDGQVGEVVVTTFNRAYPLIRFGTGDLSVAERDADGVRFLRALVGRSGEALKVRGMFLHPNQLRLIGNAFPEIDGIAVTVQRGDGDKLYVQVMPAEGQQIGDSIAFTARFGEVFRQLARLRADQIELVPHGALKSGERSLKEVK</sequence>
<evidence type="ECO:0000259" key="1">
    <source>
        <dbReference type="Pfam" id="PF00501"/>
    </source>
</evidence>
<dbReference type="AlphaFoldDB" id="A0A2M8PEE5"/>
<protein>
    <recommendedName>
        <fullName evidence="1">AMP-dependent synthetase/ligase domain-containing protein</fullName>
    </recommendedName>
</protein>
<dbReference type="Gene3D" id="3.40.50.12780">
    <property type="entry name" value="N-terminal domain of ligase-like"/>
    <property type="match status" value="1"/>
</dbReference>
<proteinExistence type="predicted"/>
<gene>
    <name evidence="2" type="ORF">CUN49_07980</name>
</gene>
<feature type="domain" description="AMP-dependent synthetase/ligase" evidence="1">
    <location>
        <begin position="135"/>
        <end position="264"/>
    </location>
</feature>
<evidence type="ECO:0000313" key="2">
    <source>
        <dbReference type="EMBL" id="PJF35935.1"/>
    </source>
</evidence>